<keyword evidence="6" id="KW-0503">Monooxygenase</keyword>
<keyword evidence="4 9" id="KW-0560">Oxidoreductase</keyword>
<evidence type="ECO:0000313" key="10">
    <source>
        <dbReference type="Proteomes" id="UP000002432"/>
    </source>
</evidence>
<proteinExistence type="inferred from homology"/>
<dbReference type="eggNOG" id="COG3186">
    <property type="taxonomic scope" value="Bacteria"/>
</dbReference>
<evidence type="ECO:0000256" key="5">
    <source>
        <dbReference type="ARBA" id="ARBA00023004"/>
    </source>
</evidence>
<organism evidence="9 10">
    <name type="scientific">Koribacter versatilis (strain Ellin345)</name>
    <dbReference type="NCBI Taxonomy" id="204669"/>
    <lineage>
        <taxon>Bacteria</taxon>
        <taxon>Pseudomonadati</taxon>
        <taxon>Acidobacteriota</taxon>
        <taxon>Terriglobia</taxon>
        <taxon>Terriglobales</taxon>
        <taxon>Candidatus Korobacteraceae</taxon>
        <taxon>Candidatus Korobacter</taxon>
    </lineage>
</organism>
<feature type="binding site" evidence="7">
    <location>
        <position position="172"/>
    </location>
    <ligand>
        <name>Fe cation</name>
        <dbReference type="ChEBI" id="CHEBI:24875"/>
    </ligand>
</feature>
<accession>Q1ISS1</accession>
<evidence type="ECO:0000256" key="4">
    <source>
        <dbReference type="ARBA" id="ARBA00023002"/>
    </source>
</evidence>
<dbReference type="Proteomes" id="UP000002432">
    <property type="component" value="Chromosome"/>
</dbReference>
<evidence type="ECO:0000256" key="1">
    <source>
        <dbReference type="ARBA" id="ARBA00001954"/>
    </source>
</evidence>
<feature type="binding site" evidence="7">
    <location>
        <position position="131"/>
    </location>
    <ligand>
        <name>Fe cation</name>
        <dbReference type="ChEBI" id="CHEBI:24875"/>
    </ligand>
</feature>
<evidence type="ECO:0000259" key="8">
    <source>
        <dbReference type="PROSITE" id="PS51410"/>
    </source>
</evidence>
<dbReference type="InterPro" id="IPR036951">
    <property type="entry name" value="ArAA_hydroxylase_sf"/>
</dbReference>
<dbReference type="CDD" id="cd00361">
    <property type="entry name" value="arom_aa_hydroxylase"/>
    <property type="match status" value="1"/>
</dbReference>
<dbReference type="EMBL" id="CP000360">
    <property type="protein sequence ID" value="ABF40079.1"/>
    <property type="molecule type" value="Genomic_DNA"/>
</dbReference>
<dbReference type="RefSeq" id="WP_011521881.1">
    <property type="nucleotide sequence ID" value="NC_008009.1"/>
</dbReference>
<dbReference type="PROSITE" id="PS00367">
    <property type="entry name" value="BH4_AAA_HYDROXYL_1"/>
    <property type="match status" value="1"/>
</dbReference>
<name>Q1ISS1_KORVE</name>
<dbReference type="PRINTS" id="PR00372">
    <property type="entry name" value="FYWHYDRXLASE"/>
</dbReference>
<dbReference type="KEGG" id="aba:Acid345_1076"/>
<dbReference type="SUPFAM" id="SSF56534">
    <property type="entry name" value="Aromatic aminoacid monoxygenases, catalytic and oligomerization domains"/>
    <property type="match status" value="1"/>
</dbReference>
<reference evidence="9 10" key="1">
    <citation type="journal article" date="2009" name="Appl. Environ. Microbiol.">
        <title>Three genomes from the phylum Acidobacteria provide insight into the lifestyles of these microorganisms in soils.</title>
        <authorList>
            <person name="Ward N.L."/>
            <person name="Challacombe J.F."/>
            <person name="Janssen P.H."/>
            <person name="Henrissat B."/>
            <person name="Coutinho P.M."/>
            <person name="Wu M."/>
            <person name="Xie G."/>
            <person name="Haft D.H."/>
            <person name="Sait M."/>
            <person name="Badger J."/>
            <person name="Barabote R.D."/>
            <person name="Bradley B."/>
            <person name="Brettin T.S."/>
            <person name="Brinkac L.M."/>
            <person name="Bruce D."/>
            <person name="Creasy T."/>
            <person name="Daugherty S.C."/>
            <person name="Davidsen T.M."/>
            <person name="DeBoy R.T."/>
            <person name="Detter J.C."/>
            <person name="Dodson R.J."/>
            <person name="Durkin A.S."/>
            <person name="Ganapathy A."/>
            <person name="Gwinn-Giglio M."/>
            <person name="Han C.S."/>
            <person name="Khouri H."/>
            <person name="Kiss H."/>
            <person name="Kothari S.P."/>
            <person name="Madupu R."/>
            <person name="Nelson K.E."/>
            <person name="Nelson W.C."/>
            <person name="Paulsen I."/>
            <person name="Penn K."/>
            <person name="Ren Q."/>
            <person name="Rosovitz M.J."/>
            <person name="Selengut J.D."/>
            <person name="Shrivastava S."/>
            <person name="Sullivan S.A."/>
            <person name="Tapia R."/>
            <person name="Thompson L.S."/>
            <person name="Watkins K.L."/>
            <person name="Yang Q."/>
            <person name="Yu C."/>
            <person name="Zafar N."/>
            <person name="Zhou L."/>
            <person name="Kuske C.R."/>
        </authorList>
    </citation>
    <scope>NUCLEOTIDE SEQUENCE [LARGE SCALE GENOMIC DNA]</scope>
    <source>
        <strain evidence="9 10">Ellin345</strain>
    </source>
</reference>
<dbReference type="AlphaFoldDB" id="Q1ISS1"/>
<gene>
    <name evidence="9" type="ordered locus">Acid345_1076</name>
</gene>
<feature type="domain" description="Biopterin-dependent aromatic amino acid hydroxylase family profile" evidence="8">
    <location>
        <begin position="1"/>
        <end position="250"/>
    </location>
</feature>
<comment type="similarity">
    <text evidence="2">Belongs to the biopterin-dependent aromatic amino acid hydroxylase family.</text>
</comment>
<dbReference type="InterPro" id="IPR019774">
    <property type="entry name" value="Aromatic-AA_hydroxylase_C"/>
</dbReference>
<dbReference type="GO" id="GO:0004505">
    <property type="term" value="F:phenylalanine 4-monooxygenase activity"/>
    <property type="evidence" value="ECO:0007669"/>
    <property type="project" value="UniProtKB-EC"/>
</dbReference>
<dbReference type="HOGENOM" id="CLU_023198_1_0_0"/>
<evidence type="ECO:0000256" key="2">
    <source>
        <dbReference type="ARBA" id="ARBA00009712"/>
    </source>
</evidence>
<evidence type="ECO:0000256" key="7">
    <source>
        <dbReference type="PIRSR" id="PIRSR601273-2"/>
    </source>
</evidence>
<dbReference type="Gene3D" id="1.10.800.10">
    <property type="entry name" value="Aromatic amino acid hydroxylase"/>
    <property type="match status" value="1"/>
</dbReference>
<keyword evidence="10" id="KW-1185">Reference proteome</keyword>
<comment type="cofactor">
    <cofactor evidence="1 7">
        <name>Fe(2+)</name>
        <dbReference type="ChEBI" id="CHEBI:29033"/>
    </cofactor>
</comment>
<evidence type="ECO:0000256" key="3">
    <source>
        <dbReference type="ARBA" id="ARBA00022723"/>
    </source>
</evidence>
<dbReference type="STRING" id="204669.Acid345_1076"/>
<dbReference type="PANTHER" id="PTHR11473">
    <property type="entry name" value="AROMATIC AMINO ACID HYDROXYLASE"/>
    <property type="match status" value="1"/>
</dbReference>
<dbReference type="GO" id="GO:0005506">
    <property type="term" value="F:iron ion binding"/>
    <property type="evidence" value="ECO:0007669"/>
    <property type="project" value="InterPro"/>
</dbReference>
<keyword evidence="3 7" id="KW-0479">Metal-binding</keyword>
<dbReference type="PANTHER" id="PTHR11473:SF24">
    <property type="entry name" value="PHENYLALANINE-4-HYDROXYLASE"/>
    <property type="match status" value="1"/>
</dbReference>
<feature type="binding site" evidence="7">
    <location>
        <position position="126"/>
    </location>
    <ligand>
        <name>Fe cation</name>
        <dbReference type="ChEBI" id="CHEBI:24875"/>
    </ligand>
</feature>
<dbReference type="InterPro" id="IPR036329">
    <property type="entry name" value="Aro-AA_hydroxylase_C_sf"/>
</dbReference>
<dbReference type="OrthoDB" id="9780502at2"/>
<dbReference type="InterPro" id="IPR001273">
    <property type="entry name" value="ArAA_hydroxylase"/>
</dbReference>
<keyword evidence="5 7" id="KW-0408">Iron</keyword>
<dbReference type="NCBIfam" id="NF008877">
    <property type="entry name" value="PRK11913.1-2"/>
    <property type="match status" value="1"/>
</dbReference>
<dbReference type="EC" id="1.14.16.1" evidence="9"/>
<dbReference type="EnsemblBacteria" id="ABF40079">
    <property type="protein sequence ID" value="ABF40079"/>
    <property type="gene ID" value="Acid345_1076"/>
</dbReference>
<evidence type="ECO:0000256" key="6">
    <source>
        <dbReference type="ARBA" id="ARBA00023033"/>
    </source>
</evidence>
<dbReference type="Pfam" id="PF00351">
    <property type="entry name" value="Biopterin_H"/>
    <property type="match status" value="1"/>
</dbReference>
<dbReference type="InterPro" id="IPR018301">
    <property type="entry name" value="ArAA_hydroxylase_Fe/CU_BS"/>
</dbReference>
<dbReference type="PROSITE" id="PS51410">
    <property type="entry name" value="BH4_AAA_HYDROXYL_2"/>
    <property type="match status" value="1"/>
</dbReference>
<protein>
    <submittedName>
        <fullName evidence="9">Phenylalanine 4-hydroxylase</fullName>
        <ecNumber evidence="9">1.14.16.1</ecNumber>
    </submittedName>
</protein>
<evidence type="ECO:0000313" key="9">
    <source>
        <dbReference type="EMBL" id="ABF40079.1"/>
    </source>
</evidence>
<sequence length="250" mass="28836">MQPHTMTLPGDAAEYVVTQHYDQYSDVEHGTWKTLYERRMEQLSTHACKEYLEGLRVLGMRAERMPVISDINKTLQTRTNWMLLPVSGFLPGRTFFDLLAARVFPVTTYIRKPDSLDYTPEPDIFHDIFGHVPMHAHKVFADYLQAFAQIARQITNDADQERLGRLFWYTVEFGLIREGSDVKMYGSGVISSVKEGDNVVHRGCKIHDFSLEEVLDTHVKVDELQPTLFAIENFEQIYEATKEARKVFGV</sequence>